<dbReference type="RefSeq" id="WP_133339979.1">
    <property type="nucleotide sequence ID" value="NZ_JAVGVR010000001.1"/>
</dbReference>
<dbReference type="EMBL" id="SMYO01000029">
    <property type="protein sequence ID" value="TDK55935.1"/>
    <property type="molecule type" value="Genomic_DNA"/>
</dbReference>
<comment type="caution">
    <text evidence="5">The sequence shown here is derived from an EMBL/GenBank/DDBJ whole genome shotgun (WGS) entry which is preliminary data.</text>
</comment>
<organism evidence="5 6">
    <name type="scientific">Bacillus salipaludis</name>
    <dbReference type="NCBI Taxonomy" id="2547811"/>
    <lineage>
        <taxon>Bacteria</taxon>
        <taxon>Bacillati</taxon>
        <taxon>Bacillota</taxon>
        <taxon>Bacilli</taxon>
        <taxon>Bacillales</taxon>
        <taxon>Bacillaceae</taxon>
        <taxon>Bacillus</taxon>
    </lineage>
</organism>
<feature type="region of interest" description="Disordered" evidence="1">
    <location>
        <begin position="90"/>
        <end position="119"/>
    </location>
</feature>
<evidence type="ECO:0000313" key="7">
    <source>
        <dbReference type="Proteomes" id="UP001178888"/>
    </source>
</evidence>
<dbReference type="AlphaFoldDB" id="A0A4R5VI99"/>
<keyword evidence="2" id="KW-0812">Transmembrane</keyword>
<evidence type="ECO:0000313" key="6">
    <source>
        <dbReference type="Proteomes" id="UP000295132"/>
    </source>
</evidence>
<dbReference type="Proteomes" id="UP000295132">
    <property type="component" value="Unassembled WGS sequence"/>
</dbReference>
<protein>
    <submittedName>
        <fullName evidence="5">YARHG domain-containing protein</fullName>
    </submittedName>
</protein>
<proteinExistence type="predicted"/>
<dbReference type="Gene3D" id="1.20.58.1690">
    <property type="match status" value="1"/>
</dbReference>
<keyword evidence="7" id="KW-1185">Reference proteome</keyword>
<evidence type="ECO:0000259" key="3">
    <source>
        <dbReference type="SMART" id="SM01324"/>
    </source>
</evidence>
<feature type="transmembrane region" description="Helical" evidence="2">
    <location>
        <begin position="52"/>
        <end position="72"/>
    </location>
</feature>
<dbReference type="Pfam" id="PF13308">
    <property type="entry name" value="YARHG"/>
    <property type="match status" value="1"/>
</dbReference>
<keyword evidence="2" id="KW-0472">Membrane</keyword>
<reference evidence="5 6" key="1">
    <citation type="submission" date="2019-03" db="EMBL/GenBank/DDBJ databases">
        <title>Bacillus niacini sp. nov. a Nicotinate-Metabolizing Mesophile Isolated from Soil.</title>
        <authorList>
            <person name="Zhang G."/>
        </authorList>
    </citation>
    <scope>NUCLEOTIDE SEQUENCE [LARGE SCALE GENOMIC DNA]</scope>
    <source>
        <strain evidence="5 6">WN066</strain>
    </source>
</reference>
<gene>
    <name evidence="5" type="ORF">E2K98_27975</name>
    <name evidence="4" type="ORF">RCG21_30685</name>
</gene>
<dbReference type="InterPro" id="IPR038434">
    <property type="entry name" value="YARHG_sf"/>
</dbReference>
<dbReference type="InterPro" id="IPR025582">
    <property type="entry name" value="YARHG_dom"/>
</dbReference>
<evidence type="ECO:0000256" key="2">
    <source>
        <dbReference type="SAM" id="Phobius"/>
    </source>
</evidence>
<feature type="region of interest" description="Disordered" evidence="1">
    <location>
        <begin position="26"/>
        <end position="46"/>
    </location>
</feature>
<evidence type="ECO:0000256" key="1">
    <source>
        <dbReference type="SAM" id="MobiDB-lite"/>
    </source>
</evidence>
<accession>A0A4R5VI99</accession>
<feature type="domain" description="YARHG" evidence="3">
    <location>
        <begin position="117"/>
        <end position="198"/>
    </location>
</feature>
<evidence type="ECO:0000313" key="4">
    <source>
        <dbReference type="EMBL" id="MDQ6600612.1"/>
    </source>
</evidence>
<dbReference type="EMBL" id="JAVGVR010000001">
    <property type="protein sequence ID" value="MDQ6600612.1"/>
    <property type="molecule type" value="Genomic_DNA"/>
</dbReference>
<keyword evidence="2" id="KW-1133">Transmembrane helix</keyword>
<sequence length="200" mass="22128">MNSCSNCGRKVNKSSGFCPNCGSGITKDHKNISPNPNSRVEKKKYRSKNKKIVAVGSIVGMLAVVSVTPFVVKGLQKPVTKTSVTATKKVAPSTEKTAENKKESSDLLPESSKPSSSDYIIPTSNKRLLSLDDIDILPKWQLRLARNEIYARHGYVFKSKDLQKYFSGKSWYHANASFDGSLNDVERQNVTTIKAREDSL</sequence>
<name>A0A4R5VI99_9BACI</name>
<evidence type="ECO:0000313" key="5">
    <source>
        <dbReference type="EMBL" id="TDK55935.1"/>
    </source>
</evidence>
<feature type="compositionally biased region" description="Basic and acidic residues" evidence="1">
    <location>
        <begin position="96"/>
        <end position="105"/>
    </location>
</feature>
<dbReference type="SMART" id="SM01324">
    <property type="entry name" value="YARHG"/>
    <property type="match status" value="1"/>
</dbReference>
<dbReference type="PANTHER" id="PTHR40038:SF1">
    <property type="entry name" value="MEMBRANE-ASSOCIATED PROTEIN TCAA"/>
    <property type="match status" value="1"/>
</dbReference>
<dbReference type="PANTHER" id="PTHR40038">
    <property type="entry name" value="MEMBRANE-ASSOCIATED PROTEIN TCAA"/>
    <property type="match status" value="1"/>
</dbReference>
<dbReference type="Proteomes" id="UP001178888">
    <property type="component" value="Unassembled WGS sequence"/>
</dbReference>
<reference evidence="4" key="2">
    <citation type="submission" date="2023-08" db="EMBL/GenBank/DDBJ databases">
        <title>Nitrogen cycling bacteria in agricultural field soils.</title>
        <authorList>
            <person name="Jang J."/>
        </authorList>
    </citation>
    <scope>NUCLEOTIDE SEQUENCE</scope>
    <source>
        <strain evidence="4">PS3-36</strain>
    </source>
</reference>